<dbReference type="Gene3D" id="2.60.40.4130">
    <property type="match status" value="1"/>
</dbReference>
<evidence type="ECO:0000313" key="5">
    <source>
        <dbReference type="Proteomes" id="UP000036923"/>
    </source>
</evidence>
<dbReference type="InterPro" id="IPR016134">
    <property type="entry name" value="Dockerin_dom"/>
</dbReference>
<evidence type="ECO:0000256" key="2">
    <source>
        <dbReference type="SAM" id="SignalP"/>
    </source>
</evidence>
<accession>A0A0L6JSD7</accession>
<dbReference type="EMBL" id="LGTC01000001">
    <property type="protein sequence ID" value="KNY28698.1"/>
    <property type="molecule type" value="Genomic_DNA"/>
</dbReference>
<evidence type="ECO:0000256" key="1">
    <source>
        <dbReference type="SAM" id="MobiDB-lite"/>
    </source>
</evidence>
<dbReference type="SUPFAM" id="SSF63446">
    <property type="entry name" value="Type I dockerin domain"/>
    <property type="match status" value="1"/>
</dbReference>
<evidence type="ECO:0000259" key="3">
    <source>
        <dbReference type="PROSITE" id="PS51766"/>
    </source>
</evidence>
<comment type="caution">
    <text evidence="4">The sequence shown here is derived from an EMBL/GenBank/DDBJ whole genome shotgun (WGS) entry which is preliminary data.</text>
</comment>
<dbReference type="GO" id="GO:0004553">
    <property type="term" value="F:hydrolase activity, hydrolyzing O-glycosyl compounds"/>
    <property type="evidence" value="ECO:0007669"/>
    <property type="project" value="InterPro"/>
</dbReference>
<protein>
    <submittedName>
        <fullName evidence="4">Extracellular repeat protein, HAF family</fullName>
    </submittedName>
</protein>
<sequence>MRIKLLLFLIVFVAIGYYGSANAQSYGDTKIVSSFGSLEKDWIVTGRNTQGYLLKYVGGARCGDIETVIKIDDLPLNWVVVDLKEIGTASYTVKYIGGSTNGCIQPVLYKDHIPAGWKEIGTLGIYTLIKYEGLTSIISEPGPSAYRFKYREVITKSPIYDLDLDYWIPTHYTDYWKWDCTYKNICNSWYGAIEETCAIDLPKDFISIELDGKKELIYKIKCVKNAKPGDIEYSVLSSKYNSECCYELPKDWIVTSFNDSTNESVILYLGNEEEVSQRFSFGDTLNCHHLDITNLPKNWAYLSSDKIIYIGGKPKFGTTLDIYLSNKDDKLLPDSTNWVWKEYGKTVQYIGNAPFGTELTVYDDFKSTFEVENYQQIPDGWVITSYMDNLGEKVKIKYIKDAEYGLEQNASYKYVENSNLKLPEGWVIYSFDSTKKLCVIKNTKGGKLGYELTLKNLPSYKTNNKIVVKNKPPAGWVVSSVGIETYTISCVENASFGNTMHASSDVDYNLYHDYLPEGWMFDSYDSLNRSYKLIYIKGASMGTTIPVLSVGCIDYLWEMLPQGWICLTRNNSDIVDLKYLGENFPEIGISPTYTFKDLKGNDVKLESFRGKNTVLIFDDLNTEILSLYNENIPDTQFIRISKNGIDPDDNNIVNLILNDPSGEFKSKYCKISENQSGSGYSSRWWILEPTYLFLDKDLKILSKKIQISRDEAIVEAKRLFSKPYTPVIEEPEGEKIRVNGYISINFTSNDKEVLKGFEISCGNIHTTSDSQGHFELLLDTYTFELIISKAGYLDKKINFDGTKQINVVSTKESPIIMLPGDLCKDGAINLKDVLELAKSFSAVVGDANYSEIKDFNRDNAINMADVIIIIKNFNETSDSETLPHNLTMEDIKNSGILQKKYLSRFKELFSLMGADKANEKIISELNLDPQIKQAGLSGNGDIIWFEQANGILGGFSLRKANPSANIENLNSSTMEEIRSAPDEIVNLAAEPTFIPSVPVVTPPKEEPLPDSEQSGPRIATRKVLLLSPMLYEFGANDDNDKSAYSPNFYNTLKNYKYDGKEVFRDSDITYLKDKEVTVSFLRKELYKYGIISISTHGDSVFYNLRSEESWGGSEKGGVCGFFITQGYGDSETAADAENIAMDLQKHRLATFTFYDETTNEYTSNFFVLPSFIDAYFKNTYLNNIILMGSCRSAYNTTLDAFLRNGAKTYLGFDDYIPNNVTRTEKSLFLKSFLHPFSSTGFAYNQFKVGGKVKMIGSNNLKPPVPILDLGTNAGSYSTDINSKGQIIGGASKGNDIYPYMYEDGTRTLLNNVPSWPYSINDSSQICMSTEKEFEDGSGFMYSQGFLWQNGNVKDLGYTRYTDINDKGQIIGYKTDTVECTLKGFTIENGVYKDLGYFLPVDINNKGQIIGWGQAVFENANMQVWSFLYENGAFKDLGSLNKNCPKVTFGKNTMGLYLHNLINKDLISDYEAYGETLAEHINENGQIVGGSYIGDEKINHHAFLWENGVMKDLGTLSGNDQWSYAYDINNDGVVCGKAEGANYTGHAVIWKNGKIIDLSQMATFGVIEDRIAVGRAINDNGQVAGTDFNGNAVLWTP</sequence>
<dbReference type="eggNOG" id="COG5563">
    <property type="taxonomic scope" value="Bacteria"/>
</dbReference>
<dbReference type="InterPro" id="IPR014262">
    <property type="entry name" value="HAF_rpt"/>
</dbReference>
<dbReference type="InterPro" id="IPR018247">
    <property type="entry name" value="EF_Hand_1_Ca_BS"/>
</dbReference>
<gene>
    <name evidence="4" type="ORF">Bccel_3972</name>
</gene>
<proteinExistence type="predicted"/>
<dbReference type="PROSITE" id="PS00448">
    <property type="entry name" value="CLOS_CELLULOSOME_RPT"/>
    <property type="match status" value="1"/>
</dbReference>
<dbReference type="CDD" id="cd14253">
    <property type="entry name" value="Dockerin"/>
    <property type="match status" value="1"/>
</dbReference>
<keyword evidence="2" id="KW-0732">Signal</keyword>
<dbReference type="RefSeq" id="WP_036936449.1">
    <property type="nucleotide sequence ID" value="NZ_JQKC01000002.1"/>
</dbReference>
<reference evidence="5" key="1">
    <citation type="submission" date="2015-07" db="EMBL/GenBank/DDBJ databases">
        <title>Near-Complete Genome Sequence of the Cellulolytic Bacterium Bacteroides (Pseudobacteroides) cellulosolvens ATCC 35603.</title>
        <authorList>
            <person name="Dassa B."/>
            <person name="Utturkar S.M."/>
            <person name="Klingeman D.M."/>
            <person name="Hurt R.A."/>
            <person name="Keller M."/>
            <person name="Xu J."/>
            <person name="Reddy Y.H.K."/>
            <person name="Borovok I."/>
            <person name="Grinberg I.R."/>
            <person name="Lamed R."/>
            <person name="Zhivin O."/>
            <person name="Bayer E.A."/>
            <person name="Brown S.D."/>
        </authorList>
    </citation>
    <scope>NUCLEOTIDE SEQUENCE [LARGE SCALE GENOMIC DNA]</scope>
    <source>
        <strain evidence="5">DSM 2933</strain>
    </source>
</reference>
<dbReference type="Proteomes" id="UP000036923">
    <property type="component" value="Unassembled WGS sequence"/>
</dbReference>
<feature type="domain" description="Dockerin" evidence="3">
    <location>
        <begin position="815"/>
        <end position="884"/>
    </location>
</feature>
<dbReference type="PROSITE" id="PS51766">
    <property type="entry name" value="DOCKERIN"/>
    <property type="match status" value="1"/>
</dbReference>
<keyword evidence="5" id="KW-1185">Reference proteome</keyword>
<dbReference type="InterPro" id="IPR036439">
    <property type="entry name" value="Dockerin_dom_sf"/>
</dbReference>
<feature type="region of interest" description="Disordered" evidence="1">
    <location>
        <begin position="996"/>
        <end position="1015"/>
    </location>
</feature>
<organism evidence="4 5">
    <name type="scientific">Pseudobacteroides cellulosolvens ATCC 35603 = DSM 2933</name>
    <dbReference type="NCBI Taxonomy" id="398512"/>
    <lineage>
        <taxon>Bacteria</taxon>
        <taxon>Bacillati</taxon>
        <taxon>Bacillota</taxon>
        <taxon>Clostridia</taxon>
        <taxon>Eubacteriales</taxon>
        <taxon>Oscillospiraceae</taxon>
        <taxon>Pseudobacteroides</taxon>
    </lineage>
</organism>
<dbReference type="InterPro" id="IPR002105">
    <property type="entry name" value="Dockerin_1_rpt"/>
</dbReference>
<dbReference type="PROSITE" id="PS00018">
    <property type="entry name" value="EF_HAND_1"/>
    <property type="match status" value="1"/>
</dbReference>
<feature type="chain" id="PRO_5038893845" evidence="2">
    <location>
        <begin position="24"/>
        <end position="1596"/>
    </location>
</feature>
<evidence type="ECO:0000313" key="4">
    <source>
        <dbReference type="EMBL" id="KNY28698.1"/>
    </source>
</evidence>
<feature type="signal peptide" evidence="2">
    <location>
        <begin position="1"/>
        <end position="23"/>
    </location>
</feature>
<dbReference type="GO" id="GO:0000272">
    <property type="term" value="P:polysaccharide catabolic process"/>
    <property type="evidence" value="ECO:0007669"/>
    <property type="project" value="InterPro"/>
</dbReference>
<name>A0A0L6JSD7_9FIRM</name>
<dbReference type="OrthoDB" id="2050926at2"/>
<dbReference type="NCBIfam" id="TIGR02913">
    <property type="entry name" value="HAF_rpt"/>
    <property type="match status" value="3"/>
</dbReference>
<dbReference type="STRING" id="398512.Bccel_3972"/>